<dbReference type="InterPro" id="IPR003877">
    <property type="entry name" value="SPRY_dom"/>
</dbReference>
<dbReference type="AlphaFoldDB" id="A0A397TL39"/>
<dbReference type="Pfam" id="PF00622">
    <property type="entry name" value="SPRY"/>
    <property type="match status" value="1"/>
</dbReference>
<evidence type="ECO:0000259" key="2">
    <source>
        <dbReference type="PROSITE" id="PS50188"/>
    </source>
</evidence>
<dbReference type="PROSITE" id="PS50188">
    <property type="entry name" value="B302_SPRY"/>
    <property type="match status" value="1"/>
</dbReference>
<evidence type="ECO:0008006" key="5">
    <source>
        <dbReference type="Google" id="ProtNLM"/>
    </source>
</evidence>
<dbReference type="InterPro" id="IPR000210">
    <property type="entry name" value="BTB/POZ_dom"/>
</dbReference>
<organism evidence="3 4">
    <name type="scientific">Glomus cerebriforme</name>
    <dbReference type="NCBI Taxonomy" id="658196"/>
    <lineage>
        <taxon>Eukaryota</taxon>
        <taxon>Fungi</taxon>
        <taxon>Fungi incertae sedis</taxon>
        <taxon>Mucoromycota</taxon>
        <taxon>Glomeromycotina</taxon>
        <taxon>Glomeromycetes</taxon>
        <taxon>Glomerales</taxon>
        <taxon>Glomeraceae</taxon>
        <taxon>Glomus</taxon>
    </lineage>
</organism>
<evidence type="ECO:0000313" key="3">
    <source>
        <dbReference type="EMBL" id="RIA98953.1"/>
    </source>
</evidence>
<dbReference type="SUPFAM" id="SSF54695">
    <property type="entry name" value="POZ domain"/>
    <property type="match status" value="1"/>
</dbReference>
<dbReference type="Gene3D" id="2.60.120.920">
    <property type="match status" value="1"/>
</dbReference>
<keyword evidence="4" id="KW-1185">Reference proteome</keyword>
<sequence length="446" mass="52288">MSQDSFSQGESLEIDFKRLINDKRFHDISLKCSDEITVFGCKAILATRSKIFNDLIFTRSNNDILLFNNINSNSMKVILEYLYTSKIEKENLTVKNFIGVYHASIHFNLMSLQNHIIDRTMEFLMNIKYRNPGKRLLSECVNKFSFNVDNEISQILVDWVAKDKLEKNDIDALSLEGLKYLLMKTINSKKPFATPEFEIWEYVLMKAINEFEGGMILEPHREIKEIRKCLTPFTHYIDLNRMDAKEIEQYIEPYNVFSVKKVKNVYRSKALGEGLEFIRGVPIFKWKYDVNLKVSNGGFTIETKKIMSSKSIFGDLIFKGQGVYEWNILIEKLYKTVYIGICDINENLKKKDRNYHGWVLGSDGYVYHKDEWKWYDAKYKEGDKVTVHLDMKNKTCAFSINKNKKPIVSEWKNISSEVYPIVSMEYGSKLRVEPCIIPHCLEIFYN</sequence>
<dbReference type="PANTHER" id="PTHR12245">
    <property type="entry name" value="SPRY DOMAIN CONTAINING SOCS BOX PROTEIN"/>
    <property type="match status" value="1"/>
</dbReference>
<dbReference type="InterPro" id="IPR050672">
    <property type="entry name" value="FBXO45-Fsn/SPSB_families"/>
</dbReference>
<name>A0A397TL39_9GLOM</name>
<dbReference type="InterPro" id="IPR011333">
    <property type="entry name" value="SKP1/BTB/POZ_sf"/>
</dbReference>
<evidence type="ECO:0000259" key="1">
    <source>
        <dbReference type="PROSITE" id="PS50097"/>
    </source>
</evidence>
<dbReference type="Pfam" id="PF00651">
    <property type="entry name" value="BTB"/>
    <property type="match status" value="1"/>
</dbReference>
<dbReference type="PROSITE" id="PS50097">
    <property type="entry name" value="BTB"/>
    <property type="match status" value="1"/>
</dbReference>
<dbReference type="PANTHER" id="PTHR12245:SF5">
    <property type="entry name" value="SPRY DOMAIN-CONTAINING SOCS BOX PROTEIN 3"/>
    <property type="match status" value="1"/>
</dbReference>
<gene>
    <name evidence="3" type="ORF">C1645_588186</name>
</gene>
<feature type="domain" description="B30.2/SPRY" evidence="2">
    <location>
        <begin position="243"/>
        <end position="441"/>
    </location>
</feature>
<dbReference type="Gene3D" id="3.30.710.10">
    <property type="entry name" value="Potassium Channel Kv1.1, Chain A"/>
    <property type="match status" value="1"/>
</dbReference>
<proteinExistence type="predicted"/>
<reference evidence="3 4" key="1">
    <citation type="submission" date="2018-06" db="EMBL/GenBank/DDBJ databases">
        <title>Comparative genomics reveals the genomic features of Rhizophagus irregularis, R. cerebriforme, R. diaphanum and Gigaspora rosea, and their symbiotic lifestyle signature.</title>
        <authorList>
            <person name="Morin E."/>
            <person name="San Clemente H."/>
            <person name="Chen E.C.H."/>
            <person name="De La Providencia I."/>
            <person name="Hainaut M."/>
            <person name="Kuo A."/>
            <person name="Kohler A."/>
            <person name="Murat C."/>
            <person name="Tang N."/>
            <person name="Roy S."/>
            <person name="Loubradou J."/>
            <person name="Henrissat B."/>
            <person name="Grigoriev I.V."/>
            <person name="Corradi N."/>
            <person name="Roux C."/>
            <person name="Martin F.M."/>
        </authorList>
    </citation>
    <scope>NUCLEOTIDE SEQUENCE [LARGE SCALE GENOMIC DNA]</scope>
    <source>
        <strain evidence="3 4">DAOM 227022</strain>
    </source>
</reference>
<accession>A0A397TL39</accession>
<protein>
    <recommendedName>
        <fullName evidence="5">Concanavalin A-like lectin/glucanase domain-containing protein</fullName>
    </recommendedName>
</protein>
<dbReference type="SMART" id="SM00225">
    <property type="entry name" value="BTB"/>
    <property type="match status" value="1"/>
</dbReference>
<dbReference type="SUPFAM" id="SSF49899">
    <property type="entry name" value="Concanavalin A-like lectins/glucanases"/>
    <property type="match status" value="1"/>
</dbReference>
<dbReference type="EMBL" id="QKYT01000009">
    <property type="protein sequence ID" value="RIA98953.1"/>
    <property type="molecule type" value="Genomic_DNA"/>
</dbReference>
<comment type="caution">
    <text evidence="3">The sequence shown here is derived from an EMBL/GenBank/DDBJ whole genome shotgun (WGS) entry which is preliminary data.</text>
</comment>
<dbReference type="InterPro" id="IPR001870">
    <property type="entry name" value="B30.2/SPRY"/>
</dbReference>
<dbReference type="InterPro" id="IPR013320">
    <property type="entry name" value="ConA-like_dom_sf"/>
</dbReference>
<evidence type="ECO:0000313" key="4">
    <source>
        <dbReference type="Proteomes" id="UP000265703"/>
    </source>
</evidence>
<dbReference type="CDD" id="cd18186">
    <property type="entry name" value="BTB_POZ_ZBTB_KLHL-like"/>
    <property type="match status" value="1"/>
</dbReference>
<dbReference type="InterPro" id="IPR043136">
    <property type="entry name" value="B30.2/SPRY_sf"/>
</dbReference>
<feature type="domain" description="BTB" evidence="1">
    <location>
        <begin position="26"/>
        <end position="91"/>
    </location>
</feature>
<dbReference type="OrthoDB" id="2306092at2759"/>
<dbReference type="Proteomes" id="UP000265703">
    <property type="component" value="Unassembled WGS sequence"/>
</dbReference>